<feature type="non-terminal residue" evidence="3">
    <location>
        <position position="455"/>
    </location>
</feature>
<evidence type="ECO:0000313" key="4">
    <source>
        <dbReference type="Proteomes" id="UP001521209"/>
    </source>
</evidence>
<keyword evidence="4" id="KW-1185">Reference proteome</keyword>
<dbReference type="RefSeq" id="WP_235706266.1">
    <property type="nucleotide sequence ID" value="NZ_JAKGBZ010000121.1"/>
</dbReference>
<dbReference type="InterPro" id="IPR001173">
    <property type="entry name" value="Glyco_trans_2-like"/>
</dbReference>
<dbReference type="Gene3D" id="3.90.550.10">
    <property type="entry name" value="Spore Coat Polysaccharide Biosynthesis Protein SpsA, Chain A"/>
    <property type="match status" value="1"/>
</dbReference>
<feature type="region of interest" description="Disordered" evidence="1">
    <location>
        <begin position="1"/>
        <end position="37"/>
    </location>
</feature>
<dbReference type="PANTHER" id="PTHR43179">
    <property type="entry name" value="RHAMNOSYLTRANSFERASE WBBL"/>
    <property type="match status" value="1"/>
</dbReference>
<evidence type="ECO:0000256" key="1">
    <source>
        <dbReference type="SAM" id="MobiDB-lite"/>
    </source>
</evidence>
<comment type="caution">
    <text evidence="3">The sequence shown here is derived from an EMBL/GenBank/DDBJ whole genome shotgun (WGS) entry which is preliminary data.</text>
</comment>
<proteinExistence type="predicted"/>
<dbReference type="EMBL" id="JAKGBZ010000121">
    <property type="protein sequence ID" value="MCF3948960.1"/>
    <property type="molecule type" value="Genomic_DNA"/>
</dbReference>
<gene>
    <name evidence="3" type="ORF">L2A60_20185</name>
</gene>
<accession>A0ABS9E1R8</accession>
<name>A0ABS9E1R8_9PROT</name>
<dbReference type="Proteomes" id="UP001521209">
    <property type="component" value="Unassembled WGS sequence"/>
</dbReference>
<evidence type="ECO:0000259" key="2">
    <source>
        <dbReference type="Pfam" id="PF00535"/>
    </source>
</evidence>
<dbReference type="Pfam" id="PF00535">
    <property type="entry name" value="Glycos_transf_2"/>
    <property type="match status" value="1"/>
</dbReference>
<feature type="domain" description="Glycosyltransferase 2-like" evidence="2">
    <location>
        <begin position="231"/>
        <end position="402"/>
    </location>
</feature>
<dbReference type="PANTHER" id="PTHR43179:SF7">
    <property type="entry name" value="RHAMNOSYLTRANSFERASE WBBL"/>
    <property type="match status" value="1"/>
</dbReference>
<protein>
    <submittedName>
        <fullName evidence="3">Glycosyltransferase family 2 protein</fullName>
    </submittedName>
</protein>
<sequence length="455" mass="51115">MLNQVDLPEKTRPKDRKASAPDSADKAKPSANGQSQGWGFVDELNLRRIVGWAWNPERPDETRELEILDDDQHLLTIPANLRRPDLLDAGIGNGYHGFAVENIAFLLPKSRHLLRVRCAKTKAELPGSPRLIVRPDSGFDDHAADFIDGVLSSLAAHASDIRLVDEALALVLGRLNDLVNARFRLESGARHEVQDMVSRVRLTDWTHELVTNLLHSYRPIEIEPGPAPLVSVVIPVHDKFETTYRCIESIRLHPPKCPIEILIVDDGSKDETLFASLLFAGAIRVIRTPKNGGFIEACNFGAAQARGDYIFFLNNDTLVRDRWLDELVETFETIPDIGIAGSRLFFPDGTLQEVGGIVWRLGDGWNWGRGGDPAAPQFNYLRDADYVSGAAMLIRRALFEELGGFDRHYLPAYYSYCVTKFLQRFVDACEWVEILTRGGGWWVSNRTRKAANHVW</sequence>
<dbReference type="InterPro" id="IPR029044">
    <property type="entry name" value="Nucleotide-diphossugar_trans"/>
</dbReference>
<dbReference type="SUPFAM" id="SSF53448">
    <property type="entry name" value="Nucleotide-diphospho-sugar transferases"/>
    <property type="match status" value="1"/>
</dbReference>
<reference evidence="3 4" key="1">
    <citation type="submission" date="2022-01" db="EMBL/GenBank/DDBJ databases">
        <authorList>
            <person name="Won M."/>
            <person name="Kim S.-J."/>
            <person name="Kwon S.-W."/>
        </authorList>
    </citation>
    <scope>NUCLEOTIDE SEQUENCE [LARGE SCALE GENOMIC DNA]</scope>
    <source>
        <strain evidence="3 4">KCTC 23505</strain>
    </source>
</reference>
<evidence type="ECO:0000313" key="3">
    <source>
        <dbReference type="EMBL" id="MCF3948960.1"/>
    </source>
</evidence>
<organism evidence="3 4">
    <name type="scientific">Acidiphilium iwatense</name>
    <dbReference type="NCBI Taxonomy" id="768198"/>
    <lineage>
        <taxon>Bacteria</taxon>
        <taxon>Pseudomonadati</taxon>
        <taxon>Pseudomonadota</taxon>
        <taxon>Alphaproteobacteria</taxon>
        <taxon>Acetobacterales</taxon>
        <taxon>Acidocellaceae</taxon>
        <taxon>Acidiphilium</taxon>
    </lineage>
</organism>
<dbReference type="CDD" id="cd04186">
    <property type="entry name" value="GT_2_like_c"/>
    <property type="match status" value="1"/>
</dbReference>
<feature type="compositionally biased region" description="Basic and acidic residues" evidence="1">
    <location>
        <begin position="7"/>
        <end position="28"/>
    </location>
</feature>